<keyword evidence="6" id="KW-1185">Reference proteome</keyword>
<evidence type="ECO:0000256" key="2">
    <source>
        <dbReference type="ARBA" id="ARBA00022737"/>
    </source>
</evidence>
<keyword evidence="2" id="KW-0677">Repeat</keyword>
<dbReference type="Proteomes" id="UP000306402">
    <property type="component" value="Unassembled WGS sequence"/>
</dbReference>
<dbReference type="Pfam" id="PF07593">
    <property type="entry name" value="UnbV_ASPIC"/>
    <property type="match status" value="1"/>
</dbReference>
<dbReference type="PANTHER" id="PTHR16026">
    <property type="entry name" value="CARTILAGE ACIDIC PROTEIN 1"/>
    <property type="match status" value="1"/>
</dbReference>
<reference evidence="5 6" key="1">
    <citation type="submission" date="2019-05" db="EMBL/GenBank/DDBJ databases">
        <authorList>
            <person name="Qu J.-H."/>
        </authorList>
    </citation>
    <scope>NUCLEOTIDE SEQUENCE [LARGE SCALE GENOMIC DNA]</scope>
    <source>
        <strain evidence="5 6">T17</strain>
    </source>
</reference>
<sequence length="1156" mass="127167">MPCLCFDSAQHDKFSALIMKIQFLPRYTFPLLYLFFFSCQKKTDTLFLTHNSNETGITFSNTLTPNDSINPFTFTNFYNGGGVGIGDVNGDGKPDIFFGGNQVSSKLYLSKIDTASQKWAFEDITEKAGVTTKRWCSGISMVDINQDGLLDIYISVARHVKMADSENLLFVNQGNGPDGVPTFKELAKEYGLNDNSYTTQTAFFDADLDGDLDAYLMNTSPDVQNPNVVRRTYDDGSYPSTGKFYLNEGLGENGLPKYTNISKEAGVRFEGLGLGLAVSDLNKDGYPDIYCSNDFISSDMLYLNTGASAKPAFNNVIKEAIAHTSLYGMGVDIADINNDTYPDIFQLDMLPEDNLRQKKMLAGQDYDRKEMSISEQYGYELQYMRNTLQLNLGKVDRKKNTPLFSEVGLLAGVSKTDWSWAPLIADYDNDGLKDIFITNGYRRDVTDRDFIQFKEDFSTFGTNNIKQQNALELIEKVPEVQTPNYAYKNAGNLAFENTSKAWGLNQLSYSNGAAYADLDGDGDLDLVVNNIDSEAFIYQNQSRENAGSNFLSITLKGEKGNLAGIGASVTVWAGKQTQFAEMFVARGFLSSVGAGWHFGLGHVATIDSLLVTWPGGKSQKMYKLTANQHLQLAQKDANAIFTQPKNTPEVFFTNITDSVQVDFKHQKSGYIDFKQTAALHKMLSKSGFAIATGDVNGDGLDDFFAGASYQKGKPCIYIQQASGAFGKHEIAQDSLHENISATFFDADGDRDQDLVVVNGGNEKPETDQAFYEVQLYLNDGKGNFNIAPAGTFPAISVSGSCVAADDFDKDGDTDLFIGGRMIPGKYPLPPRSYLLRNDSKSGGIAFTDITKTHCPELLSAGMVCAAIWADADHDGFEDLVVAGEWMPIRIFKNQKTKLTETAPAKNSLAPYAGWWNSLAAGDFDKDGDVDFIAGNEGVNTFYQASEKEPVTMTAKDFNADGVFDPLMGYYIQGTSYPSVPRDALNQQVIQFRRKYPHYIDYAKTTYADLLTPEEKKDAYTTQATFLRTAYIENKGDGKFEVKALPVEAQVAPVFGIVVTDVNADQNPDVILTGNFYSNEVNMGRQDASTGLLLLGNGKGGFSPQNPAKSGLLLRGDARSSALLRGPKNQQMLLTAIFSQGVVLHKINKQQNHMSKN</sequence>
<evidence type="ECO:0000259" key="4">
    <source>
        <dbReference type="Pfam" id="PF07593"/>
    </source>
</evidence>
<dbReference type="Pfam" id="PF01839">
    <property type="entry name" value="FG-GAP"/>
    <property type="match status" value="1"/>
</dbReference>
<comment type="caution">
    <text evidence="5">The sequence shown here is derived from an EMBL/GenBank/DDBJ whole genome shotgun (WGS) entry which is preliminary data.</text>
</comment>
<dbReference type="InterPro" id="IPR011519">
    <property type="entry name" value="UnbV_ASPIC"/>
</dbReference>
<dbReference type="InterPro" id="IPR013517">
    <property type="entry name" value="FG-GAP"/>
</dbReference>
<evidence type="ECO:0000313" key="5">
    <source>
        <dbReference type="EMBL" id="TLV01449.1"/>
    </source>
</evidence>
<dbReference type="EMBL" id="VCEJ01000004">
    <property type="protein sequence ID" value="TLV01449.1"/>
    <property type="molecule type" value="Genomic_DNA"/>
</dbReference>
<dbReference type="AlphaFoldDB" id="A0A5R9KZC6"/>
<evidence type="ECO:0000256" key="1">
    <source>
        <dbReference type="ARBA" id="ARBA00022729"/>
    </source>
</evidence>
<dbReference type="InterPro" id="IPR028994">
    <property type="entry name" value="Integrin_alpha_N"/>
</dbReference>
<accession>A0A5R9KZC6</accession>
<dbReference type="Gene3D" id="2.130.10.130">
    <property type="entry name" value="Integrin alpha, N-terminal"/>
    <property type="match status" value="4"/>
</dbReference>
<name>A0A5R9KZC6_9BACT</name>
<gene>
    <name evidence="5" type="ORF">FEN17_18645</name>
</gene>
<keyword evidence="1" id="KW-0732">Signal</keyword>
<proteinExistence type="predicted"/>
<protein>
    <submittedName>
        <fullName evidence="5">RNA-binding protein</fullName>
    </submittedName>
</protein>
<organism evidence="5 6">
    <name type="scientific">Dyadobacter luticola</name>
    <dbReference type="NCBI Taxonomy" id="1979387"/>
    <lineage>
        <taxon>Bacteria</taxon>
        <taxon>Pseudomonadati</taxon>
        <taxon>Bacteroidota</taxon>
        <taxon>Cytophagia</taxon>
        <taxon>Cytophagales</taxon>
        <taxon>Spirosomataceae</taxon>
        <taxon>Dyadobacter</taxon>
    </lineage>
</organism>
<dbReference type="OrthoDB" id="1488345at2"/>
<dbReference type="Pfam" id="PF13517">
    <property type="entry name" value="FG-GAP_3"/>
    <property type="match status" value="4"/>
</dbReference>
<dbReference type="SMART" id="SM00191">
    <property type="entry name" value="Int_alpha"/>
    <property type="match status" value="2"/>
</dbReference>
<dbReference type="InterPro" id="IPR013519">
    <property type="entry name" value="Int_alpha_beta-p"/>
</dbReference>
<dbReference type="InterPro" id="IPR027039">
    <property type="entry name" value="Crtac1"/>
</dbReference>
<evidence type="ECO:0000313" key="6">
    <source>
        <dbReference type="Proteomes" id="UP000306402"/>
    </source>
</evidence>
<evidence type="ECO:0000256" key="3">
    <source>
        <dbReference type="ARBA" id="ARBA00023180"/>
    </source>
</evidence>
<feature type="domain" description="ASPIC/UnbV" evidence="4">
    <location>
        <begin position="564"/>
        <end position="630"/>
    </location>
</feature>
<dbReference type="SUPFAM" id="SSF69318">
    <property type="entry name" value="Integrin alpha N-terminal domain"/>
    <property type="match status" value="3"/>
</dbReference>
<keyword evidence="3" id="KW-0325">Glycoprotein</keyword>
<dbReference type="PANTHER" id="PTHR16026:SF0">
    <property type="entry name" value="CARTILAGE ACIDIC PROTEIN 1"/>
    <property type="match status" value="1"/>
</dbReference>